<proteinExistence type="predicted"/>
<protein>
    <submittedName>
        <fullName evidence="1">Uncharacterized protein</fullName>
    </submittedName>
</protein>
<accession>A0A9P7QXX8</accession>
<gene>
    <name evidence="1" type="ORF">JMJ77_009507</name>
</gene>
<sequence>MVVLMVRVYSITAYPRHAECRNLLGITPQGLRPRLTCSTQNSTVVR</sequence>
<dbReference type="Proteomes" id="UP000699042">
    <property type="component" value="Unassembled WGS sequence"/>
</dbReference>
<organism evidence="1 2">
    <name type="scientific">Colletotrichum scovillei</name>
    <dbReference type="NCBI Taxonomy" id="1209932"/>
    <lineage>
        <taxon>Eukaryota</taxon>
        <taxon>Fungi</taxon>
        <taxon>Dikarya</taxon>
        <taxon>Ascomycota</taxon>
        <taxon>Pezizomycotina</taxon>
        <taxon>Sordariomycetes</taxon>
        <taxon>Hypocreomycetidae</taxon>
        <taxon>Glomerellales</taxon>
        <taxon>Glomerellaceae</taxon>
        <taxon>Colletotrichum</taxon>
        <taxon>Colletotrichum acutatum species complex</taxon>
    </lineage>
</organism>
<evidence type="ECO:0000313" key="2">
    <source>
        <dbReference type="Proteomes" id="UP000699042"/>
    </source>
</evidence>
<keyword evidence="2" id="KW-1185">Reference proteome</keyword>
<dbReference type="AlphaFoldDB" id="A0A9P7QXX8"/>
<reference evidence="1" key="1">
    <citation type="submission" date="2021-05" db="EMBL/GenBank/DDBJ databases">
        <title>Comparative genomics of three Colletotrichum scovillei strains and genetic complementation revealed genes involved fungal growth and virulence on chili pepper.</title>
        <authorList>
            <person name="Hsieh D.-K."/>
            <person name="Chuang S.-C."/>
            <person name="Chen C.-Y."/>
            <person name="Chao Y.-T."/>
            <person name="Lu M.-Y.J."/>
            <person name="Lee M.-H."/>
            <person name="Shih M.-C."/>
        </authorList>
    </citation>
    <scope>NUCLEOTIDE SEQUENCE</scope>
    <source>
        <strain evidence="1">Coll-153</strain>
    </source>
</reference>
<name>A0A9P7QXX8_9PEZI</name>
<comment type="caution">
    <text evidence="1">The sequence shown here is derived from an EMBL/GenBank/DDBJ whole genome shotgun (WGS) entry which is preliminary data.</text>
</comment>
<dbReference type="EMBL" id="JAESDN010000009">
    <property type="protein sequence ID" value="KAG7045424.1"/>
    <property type="molecule type" value="Genomic_DNA"/>
</dbReference>
<evidence type="ECO:0000313" key="1">
    <source>
        <dbReference type="EMBL" id="KAG7045424.1"/>
    </source>
</evidence>